<evidence type="ECO:0000313" key="1">
    <source>
        <dbReference type="EMBL" id="GBP49425.1"/>
    </source>
</evidence>
<dbReference type="Proteomes" id="UP000299102">
    <property type="component" value="Unassembled WGS sequence"/>
</dbReference>
<dbReference type="EMBL" id="BGZK01000544">
    <property type="protein sequence ID" value="GBP49425.1"/>
    <property type="molecule type" value="Genomic_DNA"/>
</dbReference>
<proteinExistence type="predicted"/>
<keyword evidence="2" id="KW-1185">Reference proteome</keyword>
<comment type="caution">
    <text evidence="1">The sequence shown here is derived from an EMBL/GenBank/DDBJ whole genome shotgun (WGS) entry which is preliminary data.</text>
</comment>
<sequence length="74" mass="8017">MEGKHRCVRYDTARAAALDVFLRFTPESLVSDDALRSMVSALELSSLARCGLRAANVMTVVTILITISSTNGLM</sequence>
<dbReference type="AlphaFoldDB" id="A0A4C1WH17"/>
<accession>A0A4C1WH17</accession>
<evidence type="ECO:0000313" key="2">
    <source>
        <dbReference type="Proteomes" id="UP000299102"/>
    </source>
</evidence>
<reference evidence="1 2" key="1">
    <citation type="journal article" date="2019" name="Commun. Biol.">
        <title>The bagworm genome reveals a unique fibroin gene that provides high tensile strength.</title>
        <authorList>
            <person name="Kono N."/>
            <person name="Nakamura H."/>
            <person name="Ohtoshi R."/>
            <person name="Tomita M."/>
            <person name="Numata K."/>
            <person name="Arakawa K."/>
        </authorList>
    </citation>
    <scope>NUCLEOTIDE SEQUENCE [LARGE SCALE GENOMIC DNA]</scope>
</reference>
<organism evidence="1 2">
    <name type="scientific">Eumeta variegata</name>
    <name type="common">Bagworm moth</name>
    <name type="synonym">Eumeta japonica</name>
    <dbReference type="NCBI Taxonomy" id="151549"/>
    <lineage>
        <taxon>Eukaryota</taxon>
        <taxon>Metazoa</taxon>
        <taxon>Ecdysozoa</taxon>
        <taxon>Arthropoda</taxon>
        <taxon>Hexapoda</taxon>
        <taxon>Insecta</taxon>
        <taxon>Pterygota</taxon>
        <taxon>Neoptera</taxon>
        <taxon>Endopterygota</taxon>
        <taxon>Lepidoptera</taxon>
        <taxon>Glossata</taxon>
        <taxon>Ditrysia</taxon>
        <taxon>Tineoidea</taxon>
        <taxon>Psychidae</taxon>
        <taxon>Oiketicinae</taxon>
        <taxon>Eumeta</taxon>
    </lineage>
</organism>
<protein>
    <submittedName>
        <fullName evidence="1">Uncharacterized protein</fullName>
    </submittedName>
</protein>
<gene>
    <name evidence="1" type="ORF">EVAR_38193_1</name>
</gene>
<name>A0A4C1WH17_EUMVA</name>